<reference evidence="2" key="1">
    <citation type="submission" date="2005-09" db="EMBL/GenBank/DDBJ databases">
        <authorList>
            <person name="Mural R.J."/>
            <person name="Li P.W."/>
            <person name="Adams M.D."/>
            <person name="Amanatides P.G."/>
            <person name="Baden-Tillson H."/>
            <person name="Barnstead M."/>
            <person name="Chin S.H."/>
            <person name="Dew I."/>
            <person name="Evans C.A."/>
            <person name="Ferriera S."/>
            <person name="Flanigan M."/>
            <person name="Fosler C."/>
            <person name="Glodek A."/>
            <person name="Gu Z."/>
            <person name="Holt R.A."/>
            <person name="Jennings D."/>
            <person name="Kraft C.L."/>
            <person name="Lu F."/>
            <person name="Nguyen T."/>
            <person name="Nusskern D.R."/>
            <person name="Pfannkoch C.M."/>
            <person name="Sitter C."/>
            <person name="Sutton G.G."/>
            <person name="Venter J.C."/>
            <person name="Wang Z."/>
            <person name="Woodage T."/>
            <person name="Zheng X.H."/>
            <person name="Zhong F."/>
        </authorList>
    </citation>
    <scope>NUCLEOTIDE SEQUENCE [LARGE SCALE GENOMIC DNA]</scope>
    <source>
        <strain>BN</strain>
        <strain evidence="2">Sprague-Dawley</strain>
    </source>
</reference>
<evidence type="ECO:0000313" key="2">
    <source>
        <dbReference type="Proteomes" id="UP000234681"/>
    </source>
</evidence>
<dbReference type="EMBL" id="CH473949">
    <property type="protein sequence ID" value="EDL80313.1"/>
    <property type="molecule type" value="Genomic_DNA"/>
</dbReference>
<accession>A6HQL2</accession>
<dbReference type="Proteomes" id="UP000234681">
    <property type="component" value="Chromosome 3"/>
</dbReference>
<evidence type="ECO:0000313" key="1">
    <source>
        <dbReference type="EMBL" id="EDL80313.1"/>
    </source>
</evidence>
<dbReference type="AlphaFoldDB" id="A6HQL2"/>
<gene>
    <name evidence="1" type="ORF">rCG_26435</name>
</gene>
<sequence>MCLLKIRQEIIEQKAGEEAQACVQMLSRIASEVCLRVGARKCLQVKKYSFEIR</sequence>
<organism evidence="1 2">
    <name type="scientific">Rattus norvegicus</name>
    <name type="common">Rat</name>
    <dbReference type="NCBI Taxonomy" id="10116"/>
    <lineage>
        <taxon>Eukaryota</taxon>
        <taxon>Metazoa</taxon>
        <taxon>Chordata</taxon>
        <taxon>Craniata</taxon>
        <taxon>Vertebrata</taxon>
        <taxon>Euteleostomi</taxon>
        <taxon>Mammalia</taxon>
        <taxon>Eutheria</taxon>
        <taxon>Euarchontoglires</taxon>
        <taxon>Glires</taxon>
        <taxon>Rodentia</taxon>
        <taxon>Myomorpha</taxon>
        <taxon>Muroidea</taxon>
        <taxon>Muridae</taxon>
        <taxon>Murinae</taxon>
        <taxon>Rattus</taxon>
    </lineage>
</organism>
<protein>
    <submittedName>
        <fullName evidence="1">RCG26435</fullName>
    </submittedName>
</protein>
<proteinExistence type="predicted"/>
<name>A6HQL2_RAT</name>